<dbReference type="Pfam" id="PF13556">
    <property type="entry name" value="HTH_30"/>
    <property type="match status" value="1"/>
</dbReference>
<evidence type="ECO:0000313" key="4">
    <source>
        <dbReference type="EMBL" id="HIT75489.1"/>
    </source>
</evidence>
<dbReference type="InterPro" id="IPR042070">
    <property type="entry name" value="PucR_C-HTH_sf"/>
</dbReference>
<dbReference type="Proteomes" id="UP000886842">
    <property type="component" value="Unassembled WGS sequence"/>
</dbReference>
<reference evidence="4" key="1">
    <citation type="submission" date="2020-10" db="EMBL/GenBank/DDBJ databases">
        <authorList>
            <person name="Gilroy R."/>
        </authorList>
    </citation>
    <scope>NUCLEOTIDE SEQUENCE</scope>
    <source>
        <strain evidence="4">ChiGjej1B1-24693</strain>
    </source>
</reference>
<reference evidence="4" key="2">
    <citation type="journal article" date="2021" name="PeerJ">
        <title>Extensive microbial diversity within the chicken gut microbiome revealed by metagenomics and culture.</title>
        <authorList>
            <person name="Gilroy R."/>
            <person name="Ravi A."/>
            <person name="Getino M."/>
            <person name="Pursley I."/>
            <person name="Horton D.L."/>
            <person name="Alikhan N.F."/>
            <person name="Baker D."/>
            <person name="Gharbi K."/>
            <person name="Hall N."/>
            <person name="Watson M."/>
            <person name="Adriaenssens E.M."/>
            <person name="Foster-Nyarko E."/>
            <person name="Jarju S."/>
            <person name="Secka A."/>
            <person name="Antonio M."/>
            <person name="Oren A."/>
            <person name="Chaudhuri R.R."/>
            <person name="La Ragione R."/>
            <person name="Hildebrand F."/>
            <person name="Pallen M.J."/>
        </authorList>
    </citation>
    <scope>NUCLEOTIDE SEQUENCE</scope>
    <source>
        <strain evidence="4">ChiGjej1B1-24693</strain>
    </source>
</reference>
<evidence type="ECO:0000313" key="5">
    <source>
        <dbReference type="Proteomes" id="UP000886842"/>
    </source>
</evidence>
<evidence type="ECO:0000259" key="3">
    <source>
        <dbReference type="Pfam" id="PF17853"/>
    </source>
</evidence>
<accession>A0A9D1GXW2</accession>
<sequence length="411" mass="43953">MPSPRARAGIAKRLAAATGAMATAAVAEMERRHAWFGRLDAEDRSWIALVAKGGIDGFVHWFSNPEAHSVAALFGRAPRELARRVTLQQTVELVRATIDVVETQIGELLPRADRPILQVAVWQYSREVAFAAAVVYARAAEMRGSWDTRLEAMVVDAVIRGEADETVLSRASTLGWRSTGAAMVVVGNAPEGDASPLRGQSVVEDIRSQLTRHGVDVLGAIQGDRLVLLIGGSRLTGGDAMVVGAPLSESEKTRPVNPMDLVAAIVDHFGDGPVVAGPVVDHLFDATASTRAAIAGHRAALGWPGAPRPVSSHDLLPERALSGDGHARRALVEELYQPLAAAGGGLLETVITFFDEGASVEVASKSLFVHANTVRYRLRRVHEITGYSPTESRDAYAMRMAITLGRLHGQR</sequence>
<feature type="domain" description="PucR C-terminal helix-turn-helix" evidence="2">
    <location>
        <begin position="346"/>
        <end position="402"/>
    </location>
</feature>
<dbReference type="InterPro" id="IPR025736">
    <property type="entry name" value="PucR_C-HTH_dom"/>
</dbReference>
<comment type="similarity">
    <text evidence="1">Belongs to the CdaR family.</text>
</comment>
<dbReference type="InterPro" id="IPR041522">
    <property type="entry name" value="CdaR_GGDEF"/>
</dbReference>
<dbReference type="PANTHER" id="PTHR33744">
    <property type="entry name" value="CARBOHYDRATE DIACID REGULATOR"/>
    <property type="match status" value="1"/>
</dbReference>
<dbReference type="PANTHER" id="PTHR33744:SF7">
    <property type="entry name" value="PUCR FAMILY TRANSCRIPTIONAL REGULATOR"/>
    <property type="match status" value="1"/>
</dbReference>
<dbReference type="InterPro" id="IPR051448">
    <property type="entry name" value="CdaR-like_regulators"/>
</dbReference>
<dbReference type="EMBL" id="DVLP01000240">
    <property type="protein sequence ID" value="HIT75489.1"/>
    <property type="molecule type" value="Genomic_DNA"/>
</dbReference>
<evidence type="ECO:0000256" key="1">
    <source>
        <dbReference type="ARBA" id="ARBA00006754"/>
    </source>
</evidence>
<organism evidence="4 5">
    <name type="scientific">Candidatus Avipropionibacterium avicola</name>
    <dbReference type="NCBI Taxonomy" id="2840701"/>
    <lineage>
        <taxon>Bacteria</taxon>
        <taxon>Bacillati</taxon>
        <taxon>Actinomycetota</taxon>
        <taxon>Actinomycetes</taxon>
        <taxon>Propionibacteriales</taxon>
        <taxon>Propionibacteriaceae</taxon>
        <taxon>Propionibacteriaceae incertae sedis</taxon>
        <taxon>Candidatus Avipropionibacterium</taxon>
    </lineage>
</organism>
<dbReference type="AlphaFoldDB" id="A0A9D1GXW2"/>
<protein>
    <submittedName>
        <fullName evidence="4">Helix-turn-helix domain-containing protein</fullName>
    </submittedName>
</protein>
<dbReference type="Pfam" id="PF17853">
    <property type="entry name" value="GGDEF_2"/>
    <property type="match status" value="1"/>
</dbReference>
<evidence type="ECO:0000259" key="2">
    <source>
        <dbReference type="Pfam" id="PF13556"/>
    </source>
</evidence>
<comment type="caution">
    <text evidence="4">The sequence shown here is derived from an EMBL/GenBank/DDBJ whole genome shotgun (WGS) entry which is preliminary data.</text>
</comment>
<name>A0A9D1GXW2_9ACTN</name>
<proteinExistence type="inferred from homology"/>
<gene>
    <name evidence="4" type="ORF">IAA98_07885</name>
</gene>
<dbReference type="Gene3D" id="1.10.10.2840">
    <property type="entry name" value="PucR C-terminal helix-turn-helix domain"/>
    <property type="match status" value="1"/>
</dbReference>
<feature type="domain" description="CdaR GGDEF-like" evidence="3">
    <location>
        <begin position="161"/>
        <end position="295"/>
    </location>
</feature>